<dbReference type="KEGG" id="schy:GVO57_03810"/>
<dbReference type="EMBL" id="CP047895">
    <property type="protein sequence ID" value="QHL90118.1"/>
    <property type="molecule type" value="Genomic_DNA"/>
</dbReference>
<sequence length="272" mass="30377">MADFVHVVMTRFNLATPGREASFRTQPDWLATRFDLFERYCLPGMAAQTEQDFAWMIFFDDQTPQAFKDRIEELRRIRPFIPFYTPLFPGDGWRDAVFARIEARPPALLTTNLDNDDSLAVDFVARLQAAARAHLGGPACALNFTNGFVLSGERLYAHAHRSNAFTNLLEPFDTTARTAPAIPHMELARHLPVHQLDGPGAWLQVVHGGNVSNKIRGRRISCAEANGRFAPAAIAQMRDPGMAETVAERLVGEPLRQARDGAIALARRLRGR</sequence>
<dbReference type="InterPro" id="IPR021466">
    <property type="entry name" value="Put_rhamnosyl_transferase"/>
</dbReference>
<protein>
    <recommendedName>
        <fullName evidence="3">Rhamnosyl transferase</fullName>
    </recommendedName>
</protein>
<evidence type="ECO:0000313" key="2">
    <source>
        <dbReference type="Proteomes" id="UP000464468"/>
    </source>
</evidence>
<dbReference type="AlphaFoldDB" id="A0A7Z2S594"/>
<evidence type="ECO:0008006" key="3">
    <source>
        <dbReference type="Google" id="ProtNLM"/>
    </source>
</evidence>
<gene>
    <name evidence="1" type="ORF">GVO57_03810</name>
</gene>
<dbReference type="Pfam" id="PF11316">
    <property type="entry name" value="Rhamno_transf"/>
    <property type="match status" value="1"/>
</dbReference>
<dbReference type="RefSeq" id="WP_160591993.1">
    <property type="nucleotide sequence ID" value="NZ_CP047895.1"/>
</dbReference>
<name>A0A7Z2S594_9SPHN</name>
<organism evidence="1 2">
    <name type="scientific">Sphingomonas changnyeongensis</name>
    <dbReference type="NCBI Taxonomy" id="2698679"/>
    <lineage>
        <taxon>Bacteria</taxon>
        <taxon>Pseudomonadati</taxon>
        <taxon>Pseudomonadota</taxon>
        <taxon>Alphaproteobacteria</taxon>
        <taxon>Sphingomonadales</taxon>
        <taxon>Sphingomonadaceae</taxon>
        <taxon>Sphingomonas</taxon>
    </lineage>
</organism>
<evidence type="ECO:0000313" key="1">
    <source>
        <dbReference type="EMBL" id="QHL90118.1"/>
    </source>
</evidence>
<accession>A0A7Z2S594</accession>
<dbReference type="Proteomes" id="UP000464468">
    <property type="component" value="Chromosome"/>
</dbReference>
<keyword evidence="2" id="KW-1185">Reference proteome</keyword>
<proteinExistence type="predicted"/>
<reference evidence="1 2" key="1">
    <citation type="submission" date="2020-01" db="EMBL/GenBank/DDBJ databases">
        <title>Sphingomonas sp. C33 whole genome sequece.</title>
        <authorList>
            <person name="Park C."/>
        </authorList>
    </citation>
    <scope>NUCLEOTIDE SEQUENCE [LARGE SCALE GENOMIC DNA]</scope>
    <source>
        <strain evidence="1 2">C33</strain>
    </source>
</reference>